<keyword evidence="3" id="KW-1185">Reference proteome</keyword>
<evidence type="ECO:0000313" key="2">
    <source>
        <dbReference type="EMBL" id="TBU20051.1"/>
    </source>
</evidence>
<dbReference type="VEuPathDB" id="MicrosporidiaDB:CWI38_0141p0010"/>
<organism evidence="2 3">
    <name type="scientific">Hamiltosporidium tvaerminnensis</name>
    <dbReference type="NCBI Taxonomy" id="1176355"/>
    <lineage>
        <taxon>Eukaryota</taxon>
        <taxon>Fungi</taxon>
        <taxon>Fungi incertae sedis</taxon>
        <taxon>Microsporidia</taxon>
        <taxon>Dubosqiidae</taxon>
        <taxon>Hamiltosporidium</taxon>
    </lineage>
</organism>
<accession>A0A4Q9M3A1</accession>
<sequence length="59" mass="6907">MQSYNSSQTTNESKNRRQEDLFANENCVKHSSDISDKKIGFEVLKNSFTKRRKRILKGI</sequence>
<dbReference type="EMBL" id="PITK01000141">
    <property type="protein sequence ID" value="TBU20051.1"/>
    <property type="molecule type" value="Genomic_DNA"/>
</dbReference>
<evidence type="ECO:0000256" key="1">
    <source>
        <dbReference type="SAM" id="MobiDB-lite"/>
    </source>
</evidence>
<proteinExistence type="predicted"/>
<reference evidence="2 3" key="1">
    <citation type="submission" date="2017-12" db="EMBL/GenBank/DDBJ databases">
        <authorList>
            <person name="Pombert J.-F."/>
            <person name="Haag K.L."/>
            <person name="Ebert D."/>
        </authorList>
    </citation>
    <scope>NUCLEOTIDE SEQUENCE [LARGE SCALE GENOMIC DNA]</scope>
    <source>
        <strain evidence="2">IL-G-3</strain>
    </source>
</reference>
<dbReference type="AlphaFoldDB" id="A0A4Q9M3A1"/>
<gene>
    <name evidence="2" type="ORF">CWI38_0141p0010</name>
</gene>
<comment type="caution">
    <text evidence="2">The sequence shown here is derived from an EMBL/GenBank/DDBJ whole genome shotgun (WGS) entry which is preliminary data.</text>
</comment>
<evidence type="ECO:0000313" key="3">
    <source>
        <dbReference type="Proteomes" id="UP000292282"/>
    </source>
</evidence>
<feature type="region of interest" description="Disordered" evidence="1">
    <location>
        <begin position="1"/>
        <end position="24"/>
    </location>
</feature>
<protein>
    <submittedName>
        <fullName evidence="2">Uncharacterized protein</fullName>
    </submittedName>
</protein>
<feature type="compositionally biased region" description="Polar residues" evidence="1">
    <location>
        <begin position="1"/>
        <end position="12"/>
    </location>
</feature>
<dbReference type="Proteomes" id="UP000292282">
    <property type="component" value="Unassembled WGS sequence"/>
</dbReference>
<name>A0A4Q9M3A1_9MICR</name>